<accession>A0A7Y9R3C2</accession>
<dbReference type="Pfam" id="PF19268">
    <property type="entry name" value="CIS_TMP"/>
    <property type="match status" value="2"/>
</dbReference>
<keyword evidence="3" id="KW-1185">Reference proteome</keyword>
<evidence type="ECO:0000256" key="1">
    <source>
        <dbReference type="SAM" id="MobiDB-lite"/>
    </source>
</evidence>
<name>A0A7Y9R3C2_9BURK</name>
<reference evidence="2 3" key="1">
    <citation type="submission" date="2020-07" db="EMBL/GenBank/DDBJ databases">
        <title>Genomic Encyclopedia of Archaeal and Bacterial Type Strains, Phase II (KMG-II): from individual species to whole genera.</title>
        <authorList>
            <person name="Goeker M."/>
        </authorList>
    </citation>
    <scope>NUCLEOTIDE SEQUENCE [LARGE SCALE GENOMIC DNA]</scope>
    <source>
        <strain evidence="2 3">DSM 21226</strain>
    </source>
</reference>
<sequence length="1073" mass="117691">MPEHCIENLHFEVDFESAEQAFDAQERTAAFARARVPTIIEEVFDAHTQAGEVWRLDTLEIDLGGIDADELETQWEQRLRERLAETLETCRAVARGQALAQPPHIDTPNDGAQGTQQQTSVVAQSRPQAQLATLLHFLRHGHLPWHAVGNGRSSAALDALFLDVLRDKPQALVAAIRDPGPALLMAQRAARQFSSGSLALLAAEMARALGAGVASGWGREAEAWIAGFAMLWRHSELPGAPASHLVWQGLLNALLMRAGAADRSEPLQSMVQSLAPSVAEQAAIWRALQTVARRALDGMPPAPALRDDVLRACLAAHLPGLGHPDGTQADPLAGGRSRSDELTRLHTRLHTWLDPQGPQAHPPLGDSNPDPWHELLHAERSWARQTLLQLGRSVAARRRMAQTLPAATLQALMALWLAPAEQDLLQAVVPSDAFWGPPPGALDPAQRWERTLGYVLLHPAPSLFNSSEYLDAMLLQRSESENQSLPALRQAVVHAWRNSPRPQHDAAPALALVQTWLKRHAPAPGAIRATRTTTRRAQIEQALQHGLLLGVEDAWFEALSDDAPWLQTQVRTSMGSPRLRRRIAREWSGVARAQLIGLWLPAPDCAAIVAAVHNPAFAALAGDDHPPALHLWEDLLEHLLRLTPGTFFNADAYVRGLHERAAQHHGHTHTAQRVSSAPAPLSRSDEDPLAALAQVLLSPDNASGPSACMHTLEPLLHAPSAPARQAWLRILETPRAAECLLRLAPLRVLTRVLDWLKPHDSAAVHHSLALLHDACERVGPSLHLQPIATLQWRFVLRELFEEGRRFEPSGFALRMVHHLADTLRPPQPATWFASLGRAVVDAGDTMVGQALTQAAAAQQPPPHQVPTDVARRHTELMAETLAAEARRPPSEPQPWSPSNTPAQHPPGESIYIANAGLVLAGGYMQRLFGMLGLANNEAFVSDAARERAVMLLQYLVSGENSAPESQLALNKLLCGVPLSMPVLREIEVLPTEAQAIDGLLKAMIAHWKIIGQTSVAGLRESFLMREGQLSQDDEGWQLLVEPRAFDMLLDHLPWGFHLLKFPWMERPLHVDWR</sequence>
<dbReference type="RefSeq" id="WP_179636308.1">
    <property type="nucleotide sequence ID" value="NZ_JACCFH010000002.1"/>
</dbReference>
<feature type="region of interest" description="Disordered" evidence="1">
    <location>
        <begin position="661"/>
        <end position="681"/>
    </location>
</feature>
<dbReference type="InterPro" id="IPR045538">
    <property type="entry name" value="CIS_TMP"/>
</dbReference>
<dbReference type="AlphaFoldDB" id="A0A7Y9R3C2"/>
<gene>
    <name evidence="2" type="ORF">BDD16_004463</name>
</gene>
<feature type="region of interest" description="Disordered" evidence="1">
    <location>
        <begin position="883"/>
        <end position="907"/>
    </location>
</feature>
<proteinExistence type="predicted"/>
<evidence type="ECO:0000313" key="3">
    <source>
        <dbReference type="Proteomes" id="UP000518288"/>
    </source>
</evidence>
<dbReference type="EMBL" id="JACCFH010000002">
    <property type="protein sequence ID" value="NYG35401.1"/>
    <property type="molecule type" value="Genomic_DNA"/>
</dbReference>
<comment type="caution">
    <text evidence="2">The sequence shown here is derived from an EMBL/GenBank/DDBJ whole genome shotgun (WGS) entry which is preliminary data.</text>
</comment>
<protein>
    <submittedName>
        <fullName evidence="2">Uncharacterized protein</fullName>
    </submittedName>
</protein>
<dbReference type="Proteomes" id="UP000518288">
    <property type="component" value="Unassembled WGS sequence"/>
</dbReference>
<evidence type="ECO:0000313" key="2">
    <source>
        <dbReference type="EMBL" id="NYG35401.1"/>
    </source>
</evidence>
<organism evidence="2 3">
    <name type="scientific">Sphaerotilus montanus</name>
    <dbReference type="NCBI Taxonomy" id="522889"/>
    <lineage>
        <taxon>Bacteria</taxon>
        <taxon>Pseudomonadati</taxon>
        <taxon>Pseudomonadota</taxon>
        <taxon>Betaproteobacteria</taxon>
        <taxon>Burkholderiales</taxon>
        <taxon>Sphaerotilaceae</taxon>
        <taxon>Sphaerotilus</taxon>
    </lineage>
</organism>